<feature type="chain" id="PRO_5045204781" evidence="1">
    <location>
        <begin position="31"/>
        <end position="824"/>
    </location>
</feature>
<proteinExistence type="predicted"/>
<name>A0ABS1L1N9_9BACT</name>
<feature type="signal peptide" evidence="1">
    <location>
        <begin position="1"/>
        <end position="30"/>
    </location>
</feature>
<feature type="domain" description="Alpha fucosidase A-like C-terminal" evidence="3">
    <location>
        <begin position="729"/>
        <end position="821"/>
    </location>
</feature>
<dbReference type="GO" id="GO:0016787">
    <property type="term" value="F:hydrolase activity"/>
    <property type="evidence" value="ECO:0007669"/>
    <property type="project" value="UniProtKB-KW"/>
</dbReference>
<feature type="domain" description="Glycosyl hydrolase family 95 catalytic" evidence="4">
    <location>
        <begin position="315"/>
        <end position="727"/>
    </location>
</feature>
<dbReference type="InterPro" id="IPR016518">
    <property type="entry name" value="Alpha-L-fucosidase"/>
</dbReference>
<gene>
    <name evidence="5" type="ORF">JI741_29595</name>
</gene>
<evidence type="ECO:0000313" key="5">
    <source>
        <dbReference type="EMBL" id="MBL0745422.1"/>
    </source>
</evidence>
<feature type="domain" description="Glycosyl hydrolase family 95 N-terminal" evidence="2">
    <location>
        <begin position="36"/>
        <end position="286"/>
    </location>
</feature>
<dbReference type="InterPro" id="IPR012341">
    <property type="entry name" value="6hp_glycosidase-like_sf"/>
</dbReference>
<evidence type="ECO:0000259" key="4">
    <source>
        <dbReference type="Pfam" id="PF22124"/>
    </source>
</evidence>
<organism evidence="5 6">
    <name type="scientific">Chryseolinea lacunae</name>
    <dbReference type="NCBI Taxonomy" id="2801331"/>
    <lineage>
        <taxon>Bacteria</taxon>
        <taxon>Pseudomonadati</taxon>
        <taxon>Bacteroidota</taxon>
        <taxon>Cytophagia</taxon>
        <taxon>Cytophagales</taxon>
        <taxon>Fulvivirgaceae</taxon>
        <taxon>Chryseolinea</taxon>
    </lineage>
</organism>
<dbReference type="Gene3D" id="1.50.10.10">
    <property type="match status" value="1"/>
</dbReference>
<evidence type="ECO:0000313" key="6">
    <source>
        <dbReference type="Proteomes" id="UP000613030"/>
    </source>
</evidence>
<evidence type="ECO:0000256" key="1">
    <source>
        <dbReference type="SAM" id="SignalP"/>
    </source>
</evidence>
<dbReference type="InterPro" id="IPR008928">
    <property type="entry name" value="6-hairpin_glycosidase_sf"/>
</dbReference>
<evidence type="ECO:0000259" key="3">
    <source>
        <dbReference type="Pfam" id="PF21307"/>
    </source>
</evidence>
<dbReference type="RefSeq" id="WP_202015845.1">
    <property type="nucleotide sequence ID" value="NZ_JAERRB010000016.1"/>
</dbReference>
<dbReference type="PIRSF" id="PIRSF007663">
    <property type="entry name" value="UCP007663"/>
    <property type="match status" value="1"/>
</dbReference>
<keyword evidence="1" id="KW-0732">Signal</keyword>
<dbReference type="InterPro" id="IPR049053">
    <property type="entry name" value="AFCA-like_C"/>
</dbReference>
<dbReference type="Pfam" id="PF21307">
    <property type="entry name" value="Glyco_hydro_95_C"/>
    <property type="match status" value="1"/>
</dbReference>
<dbReference type="InterPro" id="IPR027414">
    <property type="entry name" value="GH95_N_dom"/>
</dbReference>
<dbReference type="PANTHER" id="PTHR31084:SF0">
    <property type="entry name" value="ALPHA-L-FUCOSIDASE 2"/>
    <property type="match status" value="1"/>
</dbReference>
<dbReference type="PANTHER" id="PTHR31084">
    <property type="entry name" value="ALPHA-L-FUCOSIDASE 2"/>
    <property type="match status" value="1"/>
</dbReference>
<dbReference type="Pfam" id="PF14498">
    <property type="entry name" value="Glyco_hyd_65N_2"/>
    <property type="match status" value="1"/>
</dbReference>
<dbReference type="Gene3D" id="2.60.40.1180">
    <property type="entry name" value="Golgi alpha-mannosidase II"/>
    <property type="match status" value="1"/>
</dbReference>
<evidence type="ECO:0000259" key="2">
    <source>
        <dbReference type="Pfam" id="PF14498"/>
    </source>
</evidence>
<accession>A0ABS1L1N9</accession>
<dbReference type="SUPFAM" id="SSF48208">
    <property type="entry name" value="Six-hairpin glycosidases"/>
    <property type="match status" value="1"/>
</dbReference>
<dbReference type="InterPro" id="IPR054363">
    <property type="entry name" value="GH95_cat"/>
</dbReference>
<dbReference type="Proteomes" id="UP000613030">
    <property type="component" value="Unassembled WGS sequence"/>
</dbReference>
<dbReference type="Pfam" id="PF22124">
    <property type="entry name" value="Glyco_hydro_95_cat"/>
    <property type="match status" value="1"/>
</dbReference>
<protein>
    <submittedName>
        <fullName evidence="5">Glycoside hydrolase family 95 protein</fullName>
    </submittedName>
</protein>
<dbReference type="Gene3D" id="2.70.98.50">
    <property type="entry name" value="putative glycoside hydrolase family protein from bacillus halodurans"/>
    <property type="match status" value="1"/>
</dbReference>
<sequence length="824" mass="91678">MIKPYPTLVKYFSKSVLVALAWLCTTGAFAQSDLKLWYDAPARNWNEALPIGNGRLGAMVFGTVKEERIQLNEATLWSGGPVNTNPNPAAPTYIDDIRKALFSEDYKRAEELTKKVQGLFTESYEPLGDLILKYNVEGEPTAYYRDLDISNAIATTSFTANGVKYTREVLSSAPQQIIIMHLTASQKGALNFEVGTESPLFYTNESMGTNEWAMHGRAPSHTDPSYMQTMEQAVIYNDPEHCRGMRFELRVKVKNLDGEVRSSPTGIVVRNASDVVLYVSAATSFNGFDKCPDKEGKDERKLAEEYLNKAWPLTLEQIKASHRQDYHSYFNRVSLVLNNNPAVTLPTNTRLAKYTKGNPDPALEVLYFQFARYLLISSSRTAGVPANLQGIWNNHVRPPWSSNYTTNINTEMNYWMVESCNLSELHVPLLDLIEKLAITGKQTATNFYRAPGWVLHHNTDIWATTNPVSGSPSWANWPVGSAWLCQHLWEHYQFTGDVEFLKQVAYPLMKDAAIFSASWLVEDGQGHLVTAPSTSPENEFVTDKGFKGSVSVATTMDMSIIRDLFSNTIAATQVLGIDDDFRKTLEDKHAKLFPLQVGKKGNLQEWYKDWEDADVHHRHISHLFGLFPGHEISPIKTPVFANAARKTLELRGDGGTGWSKGWKINVWARLLDGNHAHKLIREQLTLTGVEGTDYSNSGGTYPNLLDAHPPFQIDGNFGGASGITEMLLQSHEGTVHLLPALPDVWASGKVEGLRARGGFEVTVEWSNHNLATANIKSLNGGRCAVRTAKPIKVQGASAKSEKTAFGYVTTFATQKGSIYKIKAN</sequence>
<keyword evidence="5" id="KW-0378">Hydrolase</keyword>
<comment type="caution">
    <text evidence="5">The sequence shown here is derived from an EMBL/GenBank/DDBJ whole genome shotgun (WGS) entry which is preliminary data.</text>
</comment>
<dbReference type="EMBL" id="JAERRB010000016">
    <property type="protein sequence ID" value="MBL0745422.1"/>
    <property type="molecule type" value="Genomic_DNA"/>
</dbReference>
<reference evidence="5 6" key="1">
    <citation type="submission" date="2021-01" db="EMBL/GenBank/DDBJ databases">
        <title>Chryseolinea sp. Jin1 Genome sequencing and assembly.</title>
        <authorList>
            <person name="Kim I."/>
        </authorList>
    </citation>
    <scope>NUCLEOTIDE SEQUENCE [LARGE SCALE GENOMIC DNA]</scope>
    <source>
        <strain evidence="5 6">Jin1</strain>
    </source>
</reference>
<keyword evidence="6" id="KW-1185">Reference proteome</keyword>
<dbReference type="InterPro" id="IPR013780">
    <property type="entry name" value="Glyco_hydro_b"/>
</dbReference>